<feature type="transmembrane region" description="Helical" evidence="6">
    <location>
        <begin position="182"/>
        <end position="202"/>
    </location>
</feature>
<dbReference type="InterPro" id="IPR006634">
    <property type="entry name" value="TLC-dom"/>
</dbReference>
<accession>A0A196SHL6</accession>
<evidence type="ECO:0000256" key="6">
    <source>
        <dbReference type="SAM" id="Phobius"/>
    </source>
</evidence>
<keyword evidence="8" id="KW-0808">Transferase</keyword>
<keyword evidence="9" id="KW-1185">Reference proteome</keyword>
<feature type="transmembrane region" description="Helical" evidence="6">
    <location>
        <begin position="209"/>
        <end position="228"/>
    </location>
</feature>
<evidence type="ECO:0000313" key="8">
    <source>
        <dbReference type="EMBL" id="OAO15662.1"/>
    </source>
</evidence>
<dbReference type="OrthoDB" id="537032at2759"/>
<feature type="transmembrane region" description="Helical" evidence="6">
    <location>
        <begin position="141"/>
        <end position="162"/>
    </location>
</feature>
<evidence type="ECO:0000256" key="1">
    <source>
        <dbReference type="ARBA" id="ARBA00004141"/>
    </source>
</evidence>
<comment type="caution">
    <text evidence="8">The sequence shown here is derived from an EMBL/GenBank/DDBJ whole genome shotgun (WGS) entry which is preliminary data.</text>
</comment>
<dbReference type="PANTHER" id="PTHR12560">
    <property type="entry name" value="LONGEVITY ASSURANCE FACTOR 1 LAG1"/>
    <property type="match status" value="1"/>
</dbReference>
<gene>
    <name evidence="8" type="ORF">AV274_2623</name>
</gene>
<dbReference type="PANTHER" id="PTHR12560:SF0">
    <property type="entry name" value="LD18904P"/>
    <property type="match status" value="1"/>
</dbReference>
<keyword evidence="8" id="KW-0012">Acyltransferase</keyword>
<evidence type="ECO:0000313" key="9">
    <source>
        <dbReference type="Proteomes" id="UP000078348"/>
    </source>
</evidence>
<feature type="transmembrane region" description="Helical" evidence="6">
    <location>
        <begin position="41"/>
        <end position="60"/>
    </location>
</feature>
<sequence>MEIKQSTGVTVIESSKPEIDYMINYKVDDSMSPLHLFFRDHTGTIFTIVTIAVCYFAILFPEPVSRWLSSFFTLHGAIYSSDGVVYEKDIRDICTVVGLTVGLTVLRYFLCHTLFRLIAKWLHIEDTLEKPQLVHKTEEQAWLVLYYTFSFTTGVTIIRKYIGFSLNNVWKDYPQLLYPWGFKLFYLTQCAFYFQCLLLLFTEKHRKDMVNMFIHHVVTIALIVISYYTNFSRIGTVVFAIFDAADALLPLSKIMQYGWIVIPGYCIFFLFTAVWVFTRHYLVIKVMVNIYTEPEHILPIIWDPKNGYFVSLVWSKPLFLSLFTLLELLQVLWTINIFRLIYRQLFQGITLGDDRSCKDEESPSEE</sequence>
<evidence type="ECO:0000256" key="5">
    <source>
        <dbReference type="PROSITE-ProRule" id="PRU00205"/>
    </source>
</evidence>
<protein>
    <submittedName>
        <fullName evidence="8">Sphingosine N-acyltransferase Lag1</fullName>
    </submittedName>
</protein>
<dbReference type="GO" id="GO:0046513">
    <property type="term" value="P:ceramide biosynthetic process"/>
    <property type="evidence" value="ECO:0007669"/>
    <property type="project" value="InterPro"/>
</dbReference>
<dbReference type="EMBL" id="LXWW01000126">
    <property type="protein sequence ID" value="OAO15662.1"/>
    <property type="molecule type" value="Genomic_DNA"/>
</dbReference>
<name>A0A196SHL6_BLAHN</name>
<organism evidence="8 9">
    <name type="scientific">Blastocystis sp. subtype 1 (strain ATCC 50177 / NandII)</name>
    <dbReference type="NCBI Taxonomy" id="478820"/>
    <lineage>
        <taxon>Eukaryota</taxon>
        <taxon>Sar</taxon>
        <taxon>Stramenopiles</taxon>
        <taxon>Bigyra</taxon>
        <taxon>Opalozoa</taxon>
        <taxon>Opalinata</taxon>
        <taxon>Blastocystidae</taxon>
        <taxon>Blastocystis</taxon>
    </lineage>
</organism>
<dbReference type="Proteomes" id="UP000078348">
    <property type="component" value="Unassembled WGS sequence"/>
</dbReference>
<dbReference type="GO" id="GO:0050291">
    <property type="term" value="F:sphingosine N-acyltransferase activity"/>
    <property type="evidence" value="ECO:0007669"/>
    <property type="project" value="InterPro"/>
</dbReference>
<keyword evidence="4 5" id="KW-0472">Membrane</keyword>
<feature type="domain" description="TLC" evidence="7">
    <location>
        <begin position="135"/>
        <end position="346"/>
    </location>
</feature>
<dbReference type="Pfam" id="PF03798">
    <property type="entry name" value="TRAM_LAG1_CLN8"/>
    <property type="match status" value="1"/>
</dbReference>
<dbReference type="InterPro" id="IPR016439">
    <property type="entry name" value="Lag1/Lac1-like"/>
</dbReference>
<evidence type="ECO:0000256" key="2">
    <source>
        <dbReference type="ARBA" id="ARBA00022692"/>
    </source>
</evidence>
<dbReference type="PROSITE" id="PS50922">
    <property type="entry name" value="TLC"/>
    <property type="match status" value="1"/>
</dbReference>
<evidence type="ECO:0000256" key="3">
    <source>
        <dbReference type="ARBA" id="ARBA00022989"/>
    </source>
</evidence>
<keyword evidence="3 6" id="KW-1133">Transmembrane helix</keyword>
<dbReference type="AlphaFoldDB" id="A0A196SHL6"/>
<dbReference type="SMART" id="SM00724">
    <property type="entry name" value="TLC"/>
    <property type="match status" value="1"/>
</dbReference>
<comment type="subcellular location">
    <subcellularLocation>
        <location evidence="1">Membrane</location>
        <topology evidence="1">Multi-pass membrane protein</topology>
    </subcellularLocation>
</comment>
<feature type="transmembrane region" description="Helical" evidence="6">
    <location>
        <begin position="258"/>
        <end position="277"/>
    </location>
</feature>
<proteinExistence type="predicted"/>
<dbReference type="PIRSF" id="PIRSF005225">
    <property type="entry name" value="LAG1_LAC1"/>
    <property type="match status" value="1"/>
</dbReference>
<keyword evidence="2 5" id="KW-0812">Transmembrane</keyword>
<dbReference type="GO" id="GO:0016020">
    <property type="term" value="C:membrane"/>
    <property type="evidence" value="ECO:0007669"/>
    <property type="project" value="UniProtKB-SubCell"/>
</dbReference>
<evidence type="ECO:0000256" key="4">
    <source>
        <dbReference type="ARBA" id="ARBA00023136"/>
    </source>
</evidence>
<evidence type="ECO:0000259" key="7">
    <source>
        <dbReference type="PROSITE" id="PS50922"/>
    </source>
</evidence>
<reference evidence="8 9" key="1">
    <citation type="submission" date="2016-05" db="EMBL/GenBank/DDBJ databases">
        <title>Nuclear genome of Blastocystis sp. subtype 1 NandII.</title>
        <authorList>
            <person name="Gentekaki E."/>
            <person name="Curtis B."/>
            <person name="Stairs C."/>
            <person name="Eme L."/>
            <person name="Herman E."/>
            <person name="Klimes V."/>
            <person name="Arias M.C."/>
            <person name="Elias M."/>
            <person name="Hilliou F."/>
            <person name="Klute M."/>
            <person name="Malik S.-B."/>
            <person name="Pightling A."/>
            <person name="Rachubinski R."/>
            <person name="Salas D."/>
            <person name="Schlacht A."/>
            <person name="Suga H."/>
            <person name="Archibald J."/>
            <person name="Ball S.G."/>
            <person name="Clark G."/>
            <person name="Dacks J."/>
            <person name="Van Der Giezen M."/>
            <person name="Tsaousis A."/>
            <person name="Roger A."/>
        </authorList>
    </citation>
    <scope>NUCLEOTIDE SEQUENCE [LARGE SCALE GENOMIC DNA]</scope>
    <source>
        <strain evidence="9">ATCC 50177 / NandII</strain>
    </source>
</reference>
<dbReference type="STRING" id="478820.A0A196SHL6"/>